<dbReference type="PANTHER" id="PTHR46165:SF6">
    <property type="entry name" value="SET AND MYND DOMAIN-CONTAINING PROTEIN 4-LIKE PROTEIN"/>
    <property type="match status" value="1"/>
</dbReference>
<dbReference type="EMBL" id="CAJPEX010007987">
    <property type="protein sequence ID" value="CAG0924533.1"/>
    <property type="molecule type" value="Genomic_DNA"/>
</dbReference>
<keyword evidence="7" id="KW-1185">Reference proteome</keyword>
<dbReference type="GO" id="GO:0005634">
    <property type="term" value="C:nucleus"/>
    <property type="evidence" value="ECO:0007669"/>
    <property type="project" value="TreeGrafter"/>
</dbReference>
<feature type="region of interest" description="Disordered" evidence="4">
    <location>
        <begin position="257"/>
        <end position="278"/>
    </location>
</feature>
<evidence type="ECO:0000256" key="2">
    <source>
        <dbReference type="ARBA" id="ARBA00022679"/>
    </source>
</evidence>
<dbReference type="InterPro" id="IPR052097">
    <property type="entry name" value="SET-MYND_domain_protein"/>
</dbReference>
<dbReference type="AlphaFoldDB" id="A0A7R9C075"/>
<evidence type="ECO:0000256" key="4">
    <source>
        <dbReference type="SAM" id="MobiDB-lite"/>
    </source>
</evidence>
<dbReference type="SUPFAM" id="SSF82199">
    <property type="entry name" value="SET domain"/>
    <property type="match status" value="1"/>
</dbReference>
<protein>
    <recommendedName>
        <fullName evidence="5">SET domain-containing protein</fullName>
    </recommendedName>
</protein>
<evidence type="ECO:0000259" key="5">
    <source>
        <dbReference type="PROSITE" id="PS50280"/>
    </source>
</evidence>
<keyword evidence="2" id="KW-0808">Transferase</keyword>
<evidence type="ECO:0000256" key="3">
    <source>
        <dbReference type="ARBA" id="ARBA00022691"/>
    </source>
</evidence>
<feature type="non-terminal residue" evidence="6">
    <location>
        <position position="1"/>
    </location>
</feature>
<dbReference type="PANTHER" id="PTHR46165">
    <property type="entry name" value="SET AND MYND DOMAIN-CONTAINING PROTEIN 4"/>
    <property type="match status" value="1"/>
</dbReference>
<evidence type="ECO:0000313" key="6">
    <source>
        <dbReference type="EMBL" id="CAD7284381.1"/>
    </source>
</evidence>
<feature type="domain" description="SET" evidence="5">
    <location>
        <begin position="715"/>
        <end position="1010"/>
    </location>
</feature>
<name>A0A7R9C075_9CRUS</name>
<keyword evidence="1" id="KW-0489">Methyltransferase</keyword>
<dbReference type="Proteomes" id="UP000678499">
    <property type="component" value="Unassembled WGS sequence"/>
</dbReference>
<proteinExistence type="predicted"/>
<evidence type="ECO:0000256" key="1">
    <source>
        <dbReference type="ARBA" id="ARBA00022603"/>
    </source>
</evidence>
<dbReference type="GO" id="GO:0008170">
    <property type="term" value="F:N-methyltransferase activity"/>
    <property type="evidence" value="ECO:0007669"/>
    <property type="project" value="UniProtKB-ARBA"/>
</dbReference>
<gene>
    <name evidence="6" type="ORF">NMOB1V02_LOCUS11988</name>
</gene>
<dbReference type="GO" id="GO:0005737">
    <property type="term" value="C:cytoplasm"/>
    <property type="evidence" value="ECO:0007669"/>
    <property type="project" value="TreeGrafter"/>
</dbReference>
<dbReference type="PROSITE" id="PS50280">
    <property type="entry name" value="SET"/>
    <property type="match status" value="1"/>
</dbReference>
<dbReference type="GO" id="GO:0008757">
    <property type="term" value="F:S-adenosylmethionine-dependent methyltransferase activity"/>
    <property type="evidence" value="ECO:0007669"/>
    <property type="project" value="UniProtKB-ARBA"/>
</dbReference>
<evidence type="ECO:0000313" key="7">
    <source>
        <dbReference type="Proteomes" id="UP000678499"/>
    </source>
</evidence>
<dbReference type="EMBL" id="OA890024">
    <property type="protein sequence ID" value="CAD7284381.1"/>
    <property type="molecule type" value="Genomic_DNA"/>
</dbReference>
<dbReference type="InterPro" id="IPR046341">
    <property type="entry name" value="SET_dom_sf"/>
</dbReference>
<feature type="compositionally biased region" description="Basic residues" evidence="4">
    <location>
        <begin position="199"/>
        <end position="210"/>
    </location>
</feature>
<sequence length="1015" mass="112424">MEALHHWKGHEPAPSSLLITDDGREDNRCFKPLVFIPALNRSSVQNRQKIHFGSNSFQVTSFVFTGTLIKVEPLNINQPVSDSMQQQLNQFLVMKFLQDYNVTPLGSNSENMSCMTPGFIVQLPNTGDLETAGFSTDLPKTTFDNNVDTCETFKNLANEYSSYSAAAQASIANHYFEEIPPGYLIKAKRDQWLTSSKPTKGRCTKKRGRGRPSIYNPIPKTVPEKSVSLIDLGASDGLHVDPALKKSMTSKRGQHLIMGGPDGHIPNKKQMTAGSSGKEYDISAPWEEKDPGVIFEIQNATLQGNQDTEVLHLTGASYYKDIGINSDLVALGVNNCPRNQQGKTLKEITNPLIGKDILSTIPTSASMTSQEIILIDLTDESSCCDIDALISSDPHLQVESIKFEDTNAPKIPKEKVAEKYVCVPMWQNFLNHHLPMEPNSILKQGGKITPLQNFIPMRSKSVFEDSFIDSDAETRMTNACHETADGFQTFSAIVVQQEGGLEALKLRLMNMTEKELMRTVLNMKVVKRTRVFDEKAAVVQLLKVKKAKVSIRVALDALHQGRPKTALKYLNCAIKEADENSEELFQAKKYRAEVFYNHCYYAEALQDLEDCLSAKALTEMELLVGLDLKARCLENLGKLAESRKCFMLAKKAGFPDGVHQGVQDILEQDWNLHISCLDTCCCLHPKSDWEEFSPGFQVSSLMADGVNRFVPTAAKCLELQSSEKYGRGFIAKDDLPPGTILISERPFARALSHSAADSHCNYCLTYCSFPIPCYKCKSAVFCSAKCQDMANDSYHLKYECESMAAILDKLEIQEGLVPRVVYRLFAQRTKTYFTSRRQLLDEALKAGWKPAGTAHNQLFDAQEVLSTLELFRHPVDPQKAAYEALLSVYIVKLLKGCGYFGSVIPATTELTSKDQQSDADILLISRLVLHYVRHLKTQTFTVSSVVVPCSGYESPQGSQVVGLAMCPTISFLNHSCVPNACVVGAMDEDKLVVVAMKGIAKGEQVLMGYGAAGSA</sequence>
<dbReference type="Pfam" id="PF00856">
    <property type="entry name" value="SET"/>
    <property type="match status" value="1"/>
</dbReference>
<dbReference type="InterPro" id="IPR001214">
    <property type="entry name" value="SET_dom"/>
</dbReference>
<dbReference type="OrthoDB" id="5945798at2759"/>
<dbReference type="InterPro" id="IPR011990">
    <property type="entry name" value="TPR-like_helical_dom_sf"/>
</dbReference>
<organism evidence="6">
    <name type="scientific">Notodromas monacha</name>
    <dbReference type="NCBI Taxonomy" id="399045"/>
    <lineage>
        <taxon>Eukaryota</taxon>
        <taxon>Metazoa</taxon>
        <taxon>Ecdysozoa</taxon>
        <taxon>Arthropoda</taxon>
        <taxon>Crustacea</taxon>
        <taxon>Oligostraca</taxon>
        <taxon>Ostracoda</taxon>
        <taxon>Podocopa</taxon>
        <taxon>Podocopida</taxon>
        <taxon>Cypridocopina</taxon>
        <taxon>Cypridoidea</taxon>
        <taxon>Cyprididae</taxon>
        <taxon>Notodromas</taxon>
    </lineage>
</organism>
<accession>A0A7R9C075</accession>
<feature type="region of interest" description="Disordered" evidence="4">
    <location>
        <begin position="195"/>
        <end position="220"/>
    </location>
</feature>
<dbReference type="Gene3D" id="2.170.270.10">
    <property type="entry name" value="SET domain"/>
    <property type="match status" value="1"/>
</dbReference>
<dbReference type="GO" id="GO:0042826">
    <property type="term" value="F:histone deacetylase binding"/>
    <property type="evidence" value="ECO:0007669"/>
    <property type="project" value="TreeGrafter"/>
</dbReference>
<keyword evidence="3" id="KW-0949">S-adenosyl-L-methionine</keyword>
<reference evidence="6" key="1">
    <citation type="submission" date="2020-11" db="EMBL/GenBank/DDBJ databases">
        <authorList>
            <person name="Tran Van P."/>
        </authorList>
    </citation>
    <scope>NUCLEOTIDE SEQUENCE</scope>
</reference>
<dbReference type="GO" id="GO:0032259">
    <property type="term" value="P:methylation"/>
    <property type="evidence" value="ECO:0007669"/>
    <property type="project" value="UniProtKB-KW"/>
</dbReference>
<dbReference type="CDD" id="cd20071">
    <property type="entry name" value="SET_SMYD"/>
    <property type="match status" value="1"/>
</dbReference>
<dbReference type="SUPFAM" id="SSF48452">
    <property type="entry name" value="TPR-like"/>
    <property type="match status" value="1"/>
</dbReference>
<dbReference type="GO" id="GO:0008276">
    <property type="term" value="F:protein methyltransferase activity"/>
    <property type="evidence" value="ECO:0007669"/>
    <property type="project" value="UniProtKB-ARBA"/>
</dbReference>
<dbReference type="Gene3D" id="1.25.40.10">
    <property type="entry name" value="Tetratricopeptide repeat domain"/>
    <property type="match status" value="1"/>
</dbReference>